<organism evidence="4 5">
    <name type="scientific">Stylonychia lemnae</name>
    <name type="common">Ciliate</name>
    <dbReference type="NCBI Taxonomy" id="5949"/>
    <lineage>
        <taxon>Eukaryota</taxon>
        <taxon>Sar</taxon>
        <taxon>Alveolata</taxon>
        <taxon>Ciliophora</taxon>
        <taxon>Intramacronucleata</taxon>
        <taxon>Spirotrichea</taxon>
        <taxon>Stichotrichia</taxon>
        <taxon>Sporadotrichida</taxon>
        <taxon>Oxytrichidae</taxon>
        <taxon>Stylonychinae</taxon>
        <taxon>Stylonychia</taxon>
    </lineage>
</organism>
<dbReference type="InParanoid" id="A0A078AGG0"/>
<evidence type="ECO:0000256" key="3">
    <source>
        <dbReference type="SAM" id="Phobius"/>
    </source>
</evidence>
<feature type="region of interest" description="Disordered" evidence="2">
    <location>
        <begin position="596"/>
        <end position="621"/>
    </location>
</feature>
<evidence type="ECO:0000313" key="4">
    <source>
        <dbReference type="EMBL" id="CDW80896.1"/>
    </source>
</evidence>
<feature type="compositionally biased region" description="Basic and acidic residues" evidence="2">
    <location>
        <begin position="240"/>
        <end position="264"/>
    </location>
</feature>
<feature type="compositionally biased region" description="Low complexity" evidence="2">
    <location>
        <begin position="382"/>
        <end position="393"/>
    </location>
</feature>
<feature type="compositionally biased region" description="Polar residues" evidence="2">
    <location>
        <begin position="394"/>
        <end position="416"/>
    </location>
</feature>
<dbReference type="Proteomes" id="UP000039865">
    <property type="component" value="Unassembled WGS sequence"/>
</dbReference>
<feature type="coiled-coil region" evidence="1">
    <location>
        <begin position="507"/>
        <end position="534"/>
    </location>
</feature>
<gene>
    <name evidence="4" type="primary">Contig2255.g2419</name>
    <name evidence="4" type="ORF">STYLEM_9902</name>
</gene>
<evidence type="ECO:0000256" key="1">
    <source>
        <dbReference type="SAM" id="Coils"/>
    </source>
</evidence>
<keyword evidence="5" id="KW-1185">Reference proteome</keyword>
<proteinExistence type="predicted"/>
<name>A0A078AGG0_STYLE</name>
<feature type="transmembrane region" description="Helical" evidence="3">
    <location>
        <begin position="118"/>
        <end position="142"/>
    </location>
</feature>
<evidence type="ECO:0008006" key="6">
    <source>
        <dbReference type="Google" id="ProtNLM"/>
    </source>
</evidence>
<keyword evidence="3" id="KW-0812">Transmembrane</keyword>
<feature type="region of interest" description="Disordered" evidence="2">
    <location>
        <begin position="235"/>
        <end position="264"/>
    </location>
</feature>
<reference evidence="4 5" key="1">
    <citation type="submission" date="2014-06" db="EMBL/GenBank/DDBJ databases">
        <authorList>
            <person name="Swart Estienne"/>
        </authorList>
    </citation>
    <scope>NUCLEOTIDE SEQUENCE [LARGE SCALE GENOMIC DNA]</scope>
    <source>
        <strain evidence="4 5">130c</strain>
    </source>
</reference>
<evidence type="ECO:0000256" key="2">
    <source>
        <dbReference type="SAM" id="MobiDB-lite"/>
    </source>
</evidence>
<protein>
    <recommendedName>
        <fullName evidence="6">Transmembrane protein</fullName>
    </recommendedName>
</protein>
<keyword evidence="3" id="KW-0472">Membrane</keyword>
<dbReference type="EMBL" id="CCKQ01009415">
    <property type="protein sequence ID" value="CDW80896.1"/>
    <property type="molecule type" value="Genomic_DNA"/>
</dbReference>
<evidence type="ECO:0000313" key="5">
    <source>
        <dbReference type="Proteomes" id="UP000039865"/>
    </source>
</evidence>
<feature type="region of interest" description="Disordered" evidence="2">
    <location>
        <begin position="347"/>
        <end position="367"/>
    </location>
</feature>
<keyword evidence="1" id="KW-0175">Coiled coil</keyword>
<feature type="region of interest" description="Disordered" evidence="2">
    <location>
        <begin position="382"/>
        <end position="417"/>
    </location>
</feature>
<dbReference type="AlphaFoldDB" id="A0A078AGG0"/>
<keyword evidence="3" id="KW-1133">Transmembrane helix</keyword>
<accession>A0A078AGG0</accession>
<sequence length="621" mass="71487">MLLVSDKPRVILPFLKFSEMLYQRRYQRRVSKFFMSFLTLKQPIKAGTCKSLSKFILMLKILPQLLYNYTQEYCFWSGDSLDSENAGKDIVIEVDSLDDQSQLSKQTSQDDNKENSGIIVLILIIIGSLLGVSCLGVFVFYVSQQDDDEDSEVVNPQLKSKFSRKTTLPGRSFVQSDLRSILPELYEHEDNSADVTDGPLNYFYRSKTLANSHILQITNKEGKLSRISTKAGLSAQKIQDSQREGIERIGDQKTEREHRASEKLPRTQARLKIERSSTIMNKRQSYDLEDLRSYIMEDMINQNKEVKKRLRGMSVVSIESNNSLTKLQRGVMSPEKQSERQQTIIKEANSANNGQSVLSDPKQADNNKIQKSSLENLQSTQSLNQNSQQHLNSMHSETNFESQSSPTLHSGQNPQQAMRKRELFIRVDSDQQIKEEVEDQEDEIQSKQSFTQSLIIANEANTFSQQQNTLSLKINRIAINSEENDEQNEHSFNVEIQDILEGREAIYKDSENDLGKQEEEMQLSQSEIKRQRIRKIYLPSQIDIISDENKNKDQPQNQVSVEGIINEEQNLVLEENLEKEEELFGMHQIFYNKRRRGDSKVDDNQGQLSIDYGFESEGNQE</sequence>